<keyword evidence="1" id="KW-0472">Membrane</keyword>
<proteinExistence type="predicted"/>
<name>A0A1B6MQK7_9HEMI</name>
<evidence type="ECO:0000313" key="3">
    <source>
        <dbReference type="EMBL" id="JAT38224.1"/>
    </source>
</evidence>
<evidence type="ECO:0000259" key="2">
    <source>
        <dbReference type="PROSITE" id="PS01186"/>
    </source>
</evidence>
<dbReference type="PROSITE" id="PS01186">
    <property type="entry name" value="EGF_2"/>
    <property type="match status" value="1"/>
</dbReference>
<sequence length="195" mass="21838">RHSRQSVVPQVCSRTDLTMWYPVALLGAAILLQVVAEDLPPHRTKRLTTFGKTPTTETDPKIPRGKECRGDEDCAALEFTTCKMGTDHKKRCLCHDFKPPANGECDTKKRDARGYVLIGNRRPPKELHQNCNYDHECIQGAECVVNSTVKANEKRCYCRFGYEEEDNACNSAYAASVLLSLVLLTSLALLTTKTF</sequence>
<feature type="non-terminal residue" evidence="3">
    <location>
        <position position="1"/>
    </location>
</feature>
<keyword evidence="1" id="KW-1133">Transmembrane helix</keyword>
<organism evidence="3">
    <name type="scientific">Graphocephala atropunctata</name>
    <dbReference type="NCBI Taxonomy" id="36148"/>
    <lineage>
        <taxon>Eukaryota</taxon>
        <taxon>Metazoa</taxon>
        <taxon>Ecdysozoa</taxon>
        <taxon>Arthropoda</taxon>
        <taxon>Hexapoda</taxon>
        <taxon>Insecta</taxon>
        <taxon>Pterygota</taxon>
        <taxon>Neoptera</taxon>
        <taxon>Paraneoptera</taxon>
        <taxon>Hemiptera</taxon>
        <taxon>Auchenorrhyncha</taxon>
        <taxon>Membracoidea</taxon>
        <taxon>Cicadellidae</taxon>
        <taxon>Cicadellinae</taxon>
        <taxon>Cicadellini</taxon>
        <taxon>Graphocephala</taxon>
    </lineage>
</organism>
<feature type="domain" description="EGF-like" evidence="2">
    <location>
        <begin position="156"/>
        <end position="169"/>
    </location>
</feature>
<protein>
    <recommendedName>
        <fullName evidence="2">EGF-like domain-containing protein</fullName>
    </recommendedName>
</protein>
<dbReference type="AlphaFoldDB" id="A0A1B6MQK7"/>
<accession>A0A1B6MQK7</accession>
<reference evidence="3" key="1">
    <citation type="submission" date="2015-11" db="EMBL/GenBank/DDBJ databases">
        <title>De novo transcriptome assembly of four potential Pierce s Disease insect vectors from Arizona vineyards.</title>
        <authorList>
            <person name="Tassone E.E."/>
        </authorList>
    </citation>
    <scope>NUCLEOTIDE SEQUENCE</scope>
</reference>
<feature type="transmembrane region" description="Helical" evidence="1">
    <location>
        <begin position="19"/>
        <end position="36"/>
    </location>
</feature>
<evidence type="ECO:0000256" key="1">
    <source>
        <dbReference type="SAM" id="Phobius"/>
    </source>
</evidence>
<gene>
    <name evidence="3" type="ORF">g.17978</name>
</gene>
<dbReference type="EMBL" id="GEBQ01001753">
    <property type="protein sequence ID" value="JAT38224.1"/>
    <property type="molecule type" value="Transcribed_RNA"/>
</dbReference>
<dbReference type="InterPro" id="IPR000742">
    <property type="entry name" value="EGF"/>
</dbReference>
<keyword evidence="1" id="KW-0812">Transmembrane</keyword>